<evidence type="ECO:0000313" key="3">
    <source>
        <dbReference type="Proteomes" id="UP001627154"/>
    </source>
</evidence>
<evidence type="ECO:0000313" key="2">
    <source>
        <dbReference type="EMBL" id="KAL3388634.1"/>
    </source>
</evidence>
<dbReference type="Proteomes" id="UP001627154">
    <property type="component" value="Unassembled WGS sequence"/>
</dbReference>
<feature type="compositionally biased region" description="Basic and acidic residues" evidence="1">
    <location>
        <begin position="58"/>
        <end position="70"/>
    </location>
</feature>
<sequence length="185" mass="20461">MILLLANFFLVSLLSLLFLIVLFLRKRSGAAASPCRRSRMPPFGFGKLQKLYRSLTARSRDDEMPDRAVPDFDWSPGASMSDLSGPEPGRQRSGSVGATQQEDQQNQNESPYEAASTRFSAMMSALGHFATSELEGRQATLPKIHVSTDGMTEKEAMEAAGEAENMLHGDFYNKFGDLFDDQDLN</sequence>
<proteinExistence type="predicted"/>
<dbReference type="EMBL" id="JBJJXI010000129">
    <property type="protein sequence ID" value="KAL3388634.1"/>
    <property type="molecule type" value="Genomic_DNA"/>
</dbReference>
<gene>
    <name evidence="2" type="ORF">TKK_016345</name>
</gene>
<evidence type="ECO:0000256" key="1">
    <source>
        <dbReference type="SAM" id="MobiDB-lite"/>
    </source>
</evidence>
<name>A0ABD2W6D2_9HYME</name>
<keyword evidence="3" id="KW-1185">Reference proteome</keyword>
<feature type="region of interest" description="Disordered" evidence="1">
    <location>
        <begin position="57"/>
        <end position="114"/>
    </location>
</feature>
<dbReference type="AlphaFoldDB" id="A0ABD2W6D2"/>
<comment type="caution">
    <text evidence="2">The sequence shown here is derived from an EMBL/GenBank/DDBJ whole genome shotgun (WGS) entry which is preliminary data.</text>
</comment>
<reference evidence="2 3" key="1">
    <citation type="journal article" date="2024" name="bioRxiv">
        <title>A reference genome for Trichogramma kaykai: A tiny desert-dwelling parasitoid wasp with competing sex-ratio distorters.</title>
        <authorList>
            <person name="Culotta J."/>
            <person name="Lindsey A.R."/>
        </authorList>
    </citation>
    <scope>NUCLEOTIDE SEQUENCE [LARGE SCALE GENOMIC DNA]</scope>
    <source>
        <strain evidence="2 3">KSX58</strain>
    </source>
</reference>
<accession>A0ABD2W6D2</accession>
<organism evidence="2 3">
    <name type="scientific">Trichogramma kaykai</name>
    <dbReference type="NCBI Taxonomy" id="54128"/>
    <lineage>
        <taxon>Eukaryota</taxon>
        <taxon>Metazoa</taxon>
        <taxon>Ecdysozoa</taxon>
        <taxon>Arthropoda</taxon>
        <taxon>Hexapoda</taxon>
        <taxon>Insecta</taxon>
        <taxon>Pterygota</taxon>
        <taxon>Neoptera</taxon>
        <taxon>Endopterygota</taxon>
        <taxon>Hymenoptera</taxon>
        <taxon>Apocrita</taxon>
        <taxon>Proctotrupomorpha</taxon>
        <taxon>Chalcidoidea</taxon>
        <taxon>Trichogrammatidae</taxon>
        <taxon>Trichogramma</taxon>
    </lineage>
</organism>
<feature type="compositionally biased region" description="Polar residues" evidence="1">
    <location>
        <begin position="92"/>
        <end position="110"/>
    </location>
</feature>
<protein>
    <submittedName>
        <fullName evidence="2">Uncharacterized protein</fullName>
    </submittedName>
</protein>